<dbReference type="STRING" id="65357.A0A024GE97"/>
<feature type="compositionally biased region" description="Basic and acidic residues" evidence="1">
    <location>
        <begin position="138"/>
        <end position="151"/>
    </location>
</feature>
<feature type="compositionally biased region" description="Low complexity" evidence="1">
    <location>
        <begin position="314"/>
        <end position="328"/>
    </location>
</feature>
<dbReference type="InParanoid" id="A0A024GE97"/>
<dbReference type="EMBL" id="CAIX01000080">
    <property type="protein sequence ID" value="CCI44840.1"/>
    <property type="molecule type" value="Genomic_DNA"/>
</dbReference>
<feature type="compositionally biased region" description="Pro residues" evidence="1">
    <location>
        <begin position="276"/>
        <end position="293"/>
    </location>
</feature>
<reference evidence="2 3" key="1">
    <citation type="submission" date="2012-05" db="EMBL/GenBank/DDBJ databases">
        <title>Recombination and specialization in a pathogen metapopulation.</title>
        <authorList>
            <person name="Gardiner A."/>
            <person name="Kemen E."/>
            <person name="Schultz-Larsen T."/>
            <person name="MacLean D."/>
            <person name="Van Oosterhout C."/>
            <person name="Jones J.D.G."/>
        </authorList>
    </citation>
    <scope>NUCLEOTIDE SEQUENCE [LARGE SCALE GENOMIC DNA]</scope>
    <source>
        <strain evidence="2 3">Ac Nc2</strain>
    </source>
</reference>
<dbReference type="AlphaFoldDB" id="A0A024GE97"/>
<evidence type="ECO:0000313" key="2">
    <source>
        <dbReference type="EMBL" id="CCI44840.1"/>
    </source>
</evidence>
<sequence>MVLTFVVANAFETKVPSHSTSFRLLTNDVIKTKRANGHNTEESEPLLAESKLKDRAQHSDLGSDEATTSGSEAGEAIKSNTESGKAIKSEAQPGSEPGKAIKPEAESEPESGKSIKSEAQPGSEPGKAIKSEAQPGSEPDKGAKDKKEKSKSIFRNKKVLIGGGSVLGLGAIGAGIALSHSPSGAGGVSTHGTDMADNSNEAAFPQPSANPAPAAASNFFTGPPPTQPNVTSTPPLTAKYPFTEGDVTAKLSTFTPPLSTPIGAPGNNLPSTSPSTPVPTPVAAPGINPPSNPPLTNTPLSPVVTPTQPPSSPSPDNTPSTLPPVAST</sequence>
<keyword evidence="3" id="KW-1185">Reference proteome</keyword>
<dbReference type="Proteomes" id="UP000053237">
    <property type="component" value="Unassembled WGS sequence"/>
</dbReference>
<feature type="compositionally biased region" description="Low complexity" evidence="1">
    <location>
        <begin position="202"/>
        <end position="220"/>
    </location>
</feature>
<feature type="region of interest" description="Disordered" evidence="1">
    <location>
        <begin position="35"/>
        <end position="155"/>
    </location>
</feature>
<organism evidence="2 3">
    <name type="scientific">Albugo candida</name>
    <dbReference type="NCBI Taxonomy" id="65357"/>
    <lineage>
        <taxon>Eukaryota</taxon>
        <taxon>Sar</taxon>
        <taxon>Stramenopiles</taxon>
        <taxon>Oomycota</taxon>
        <taxon>Peronosporomycetes</taxon>
        <taxon>Albuginales</taxon>
        <taxon>Albuginaceae</taxon>
        <taxon>Albugo</taxon>
    </lineage>
</organism>
<comment type="caution">
    <text evidence="2">The sequence shown here is derived from an EMBL/GenBank/DDBJ whole genome shotgun (WGS) entry which is preliminary data.</text>
</comment>
<protein>
    <submittedName>
        <fullName evidence="2">Uncharacterized protein</fullName>
    </submittedName>
</protein>
<evidence type="ECO:0000313" key="3">
    <source>
        <dbReference type="Proteomes" id="UP000053237"/>
    </source>
</evidence>
<feature type="compositionally biased region" description="Polar residues" evidence="1">
    <location>
        <begin position="190"/>
        <end position="201"/>
    </location>
</feature>
<evidence type="ECO:0000256" key="1">
    <source>
        <dbReference type="SAM" id="MobiDB-lite"/>
    </source>
</evidence>
<feature type="region of interest" description="Disordered" evidence="1">
    <location>
        <begin position="176"/>
        <end position="328"/>
    </location>
</feature>
<name>A0A024GE97_9STRA</name>
<proteinExistence type="predicted"/>
<feature type="compositionally biased region" description="Low complexity" evidence="1">
    <location>
        <begin position="294"/>
        <end position="306"/>
    </location>
</feature>
<accession>A0A024GE97</accession>
<feature type="compositionally biased region" description="Basic and acidic residues" evidence="1">
    <location>
        <begin position="99"/>
        <end position="116"/>
    </location>
</feature>
<gene>
    <name evidence="2" type="ORF">BN9_056640</name>
</gene>